<comment type="similarity">
    <text evidence="1">Belongs to the DeSI family.</text>
</comment>
<dbReference type="PANTHER" id="PTHR12378">
    <property type="entry name" value="DESUMOYLATING ISOPEPTIDASE"/>
    <property type="match status" value="1"/>
</dbReference>
<dbReference type="Gene3D" id="3.90.1720.30">
    <property type="entry name" value="PPPDE domains"/>
    <property type="match status" value="1"/>
</dbReference>
<dbReference type="InterPro" id="IPR042266">
    <property type="entry name" value="PPPDE_sf"/>
</dbReference>
<dbReference type="GO" id="GO:0006508">
    <property type="term" value="P:proteolysis"/>
    <property type="evidence" value="ECO:0007669"/>
    <property type="project" value="UniProtKB-KW"/>
</dbReference>
<evidence type="ECO:0000256" key="3">
    <source>
        <dbReference type="ARBA" id="ARBA00022801"/>
    </source>
</evidence>
<keyword evidence="3" id="KW-0378">Hydrolase</keyword>
<proteinExistence type="inferred from homology"/>
<dbReference type="PANTHER" id="PTHR12378:SF7">
    <property type="entry name" value="DESUMOYLATING ISOPEPTIDASE 1"/>
    <property type="match status" value="1"/>
</dbReference>
<dbReference type="Proteomes" id="UP001157974">
    <property type="component" value="Unassembled WGS sequence"/>
</dbReference>
<dbReference type="InterPro" id="IPR011989">
    <property type="entry name" value="ARM-like"/>
</dbReference>
<organism evidence="6 7">
    <name type="scientific">Rhodosorus marinus</name>
    <dbReference type="NCBI Taxonomy" id="101924"/>
    <lineage>
        <taxon>Eukaryota</taxon>
        <taxon>Rhodophyta</taxon>
        <taxon>Stylonematophyceae</taxon>
        <taxon>Stylonematales</taxon>
        <taxon>Stylonemataceae</taxon>
        <taxon>Rhodosorus</taxon>
    </lineage>
</organism>
<evidence type="ECO:0000259" key="4">
    <source>
        <dbReference type="PROSITE" id="PS51396"/>
    </source>
</evidence>
<dbReference type="AlphaFoldDB" id="A0AAV8UHJ3"/>
<dbReference type="PROSITE" id="PS51396">
    <property type="entry name" value="PUL"/>
    <property type="match status" value="1"/>
</dbReference>
<evidence type="ECO:0008006" key="8">
    <source>
        <dbReference type="Google" id="ProtNLM"/>
    </source>
</evidence>
<protein>
    <recommendedName>
        <fullName evidence="8">PPPDE domain-containing protein</fullName>
    </recommendedName>
</protein>
<reference evidence="6 7" key="1">
    <citation type="journal article" date="2023" name="Nat. Commun.">
        <title>Origin of minicircular mitochondrial genomes in red algae.</title>
        <authorList>
            <person name="Lee Y."/>
            <person name="Cho C.H."/>
            <person name="Lee Y.M."/>
            <person name="Park S.I."/>
            <person name="Yang J.H."/>
            <person name="West J.A."/>
            <person name="Bhattacharya D."/>
            <person name="Yoon H.S."/>
        </authorList>
    </citation>
    <scope>NUCLEOTIDE SEQUENCE [LARGE SCALE GENOMIC DNA]</scope>
    <source>
        <strain evidence="6 7">CCMP1338</strain>
        <tissue evidence="6">Whole cell</tissue>
    </source>
</reference>
<dbReference type="GO" id="GO:0070646">
    <property type="term" value="P:protein modification by small protein removal"/>
    <property type="evidence" value="ECO:0007669"/>
    <property type="project" value="TreeGrafter"/>
</dbReference>
<evidence type="ECO:0000313" key="6">
    <source>
        <dbReference type="EMBL" id="KAJ8901449.1"/>
    </source>
</evidence>
<dbReference type="SMART" id="SM01179">
    <property type="entry name" value="DUF862"/>
    <property type="match status" value="1"/>
</dbReference>
<dbReference type="Pfam" id="PF08324">
    <property type="entry name" value="PUL"/>
    <property type="match status" value="1"/>
</dbReference>
<sequence length="413" mass="44304">MSVTLHVYDLSQGMASQMSPALLGKQIGGIWHTGIVAFGREYYFGGGICVDAPGTTPYGSPVEEHVIGSTSKSSEEFLAFLRSVSSRFTMETYNLFEHNCNNFSDECSRFLTGKGIPEYILNLPSEVLSTSMGQMIRPMIDSMQNGIRDASIGHEVNLGNGLASAPVAKSAPRYPALDALHRAKIQLAKANRDAIKKKLRELDDSTDPESIQSLFSYLETSSPANAFPALDLIRLHALNPTLSKTIQARLKWMLERYVLMKGTGVGERASCMMVLRTAVNLLFVGEVSGVLLGGDSEVLVDAAVEGLQHGHAQVRMAAVSLVLNIAISVRHGTPLDESSSVRLVCALAERLAEETTSSSEVGMLLGAIAAFSEGDEDSKLLAKTLDIDAQSIAKREAGSLSAAALQLQELLNG</sequence>
<evidence type="ECO:0000256" key="2">
    <source>
        <dbReference type="ARBA" id="ARBA00022670"/>
    </source>
</evidence>
<feature type="domain" description="PUL" evidence="4">
    <location>
        <begin position="151"/>
        <end position="413"/>
    </location>
</feature>
<keyword evidence="7" id="KW-1185">Reference proteome</keyword>
<gene>
    <name evidence="6" type="ORF">NDN08_007295</name>
</gene>
<dbReference type="InterPro" id="IPR008580">
    <property type="entry name" value="PPPDE_dom"/>
</dbReference>
<comment type="caution">
    <text evidence="6">The sequence shown here is derived from an EMBL/GenBank/DDBJ whole genome shotgun (WGS) entry which is preliminary data.</text>
</comment>
<keyword evidence="2" id="KW-0645">Protease</keyword>
<dbReference type="InterPro" id="IPR013535">
    <property type="entry name" value="PUL_dom"/>
</dbReference>
<evidence type="ECO:0000256" key="1">
    <source>
        <dbReference type="ARBA" id="ARBA00008140"/>
    </source>
</evidence>
<dbReference type="Gene3D" id="1.25.10.10">
    <property type="entry name" value="Leucine-rich Repeat Variant"/>
    <property type="match status" value="1"/>
</dbReference>
<evidence type="ECO:0000259" key="5">
    <source>
        <dbReference type="PROSITE" id="PS51858"/>
    </source>
</evidence>
<dbReference type="PROSITE" id="PS51858">
    <property type="entry name" value="PPPDE"/>
    <property type="match status" value="1"/>
</dbReference>
<dbReference type="Pfam" id="PF05903">
    <property type="entry name" value="Peptidase_C97"/>
    <property type="match status" value="1"/>
</dbReference>
<name>A0AAV8UHJ3_9RHOD</name>
<dbReference type="EMBL" id="JAMWBK010000011">
    <property type="protein sequence ID" value="KAJ8901449.1"/>
    <property type="molecule type" value="Genomic_DNA"/>
</dbReference>
<accession>A0AAV8UHJ3</accession>
<feature type="domain" description="PPPDE" evidence="5">
    <location>
        <begin position="1"/>
        <end position="141"/>
    </location>
</feature>
<evidence type="ECO:0000313" key="7">
    <source>
        <dbReference type="Proteomes" id="UP001157974"/>
    </source>
</evidence>
<dbReference type="GO" id="GO:0008233">
    <property type="term" value="F:peptidase activity"/>
    <property type="evidence" value="ECO:0007669"/>
    <property type="project" value="UniProtKB-KW"/>
</dbReference>